<gene>
    <name evidence="9" type="primary">sigW_3</name>
    <name evidence="9" type="ORF">UC8_14290</name>
</gene>
<keyword evidence="2" id="KW-0805">Transcription regulation</keyword>
<evidence type="ECO:0000313" key="10">
    <source>
        <dbReference type="Proteomes" id="UP000325286"/>
    </source>
</evidence>
<feature type="compositionally biased region" description="Basic and acidic residues" evidence="6">
    <location>
        <begin position="195"/>
        <end position="206"/>
    </location>
</feature>
<dbReference type="GO" id="GO:0003677">
    <property type="term" value="F:DNA binding"/>
    <property type="evidence" value="ECO:0007669"/>
    <property type="project" value="InterPro"/>
</dbReference>
<name>A0A5B9QKL6_9BACT</name>
<dbReference type="Pfam" id="PF04542">
    <property type="entry name" value="Sigma70_r2"/>
    <property type="match status" value="1"/>
</dbReference>
<comment type="similarity">
    <text evidence="1">Belongs to the sigma-70 factor family. ECF subfamily.</text>
</comment>
<feature type="coiled-coil region" evidence="5">
    <location>
        <begin position="137"/>
        <end position="164"/>
    </location>
</feature>
<dbReference type="InterPro" id="IPR013249">
    <property type="entry name" value="RNA_pol_sigma70_r4_t2"/>
</dbReference>
<dbReference type="GO" id="GO:0006352">
    <property type="term" value="P:DNA-templated transcription initiation"/>
    <property type="evidence" value="ECO:0007669"/>
    <property type="project" value="InterPro"/>
</dbReference>
<dbReference type="InterPro" id="IPR007627">
    <property type="entry name" value="RNA_pol_sigma70_r2"/>
</dbReference>
<keyword evidence="10" id="KW-1185">Reference proteome</keyword>
<dbReference type="Gene3D" id="1.10.10.10">
    <property type="entry name" value="Winged helix-like DNA-binding domain superfamily/Winged helix DNA-binding domain"/>
    <property type="match status" value="1"/>
</dbReference>
<evidence type="ECO:0000313" key="9">
    <source>
        <dbReference type="EMBL" id="QEG39434.1"/>
    </source>
</evidence>
<feature type="region of interest" description="Disordered" evidence="6">
    <location>
        <begin position="195"/>
        <end position="239"/>
    </location>
</feature>
<keyword evidence="5" id="KW-0175">Coiled coil</keyword>
<feature type="domain" description="RNA polymerase sigma-70 region 2" evidence="7">
    <location>
        <begin position="46"/>
        <end position="112"/>
    </location>
</feature>
<evidence type="ECO:0000256" key="3">
    <source>
        <dbReference type="ARBA" id="ARBA00023082"/>
    </source>
</evidence>
<proteinExistence type="inferred from homology"/>
<organism evidence="9 10">
    <name type="scientific">Roseimaritima ulvae</name>
    <dbReference type="NCBI Taxonomy" id="980254"/>
    <lineage>
        <taxon>Bacteria</taxon>
        <taxon>Pseudomonadati</taxon>
        <taxon>Planctomycetota</taxon>
        <taxon>Planctomycetia</taxon>
        <taxon>Pirellulales</taxon>
        <taxon>Pirellulaceae</taxon>
        <taxon>Roseimaritima</taxon>
    </lineage>
</organism>
<accession>A0A5B9QKL6</accession>
<reference evidence="9 10" key="1">
    <citation type="submission" date="2019-08" db="EMBL/GenBank/DDBJ databases">
        <title>Deep-cultivation of Planctomycetes and their phenomic and genomic characterization uncovers novel biology.</title>
        <authorList>
            <person name="Wiegand S."/>
            <person name="Jogler M."/>
            <person name="Boedeker C."/>
            <person name="Pinto D."/>
            <person name="Vollmers J."/>
            <person name="Rivas-Marin E."/>
            <person name="Kohn T."/>
            <person name="Peeters S.H."/>
            <person name="Heuer A."/>
            <person name="Rast P."/>
            <person name="Oberbeckmann S."/>
            <person name="Bunk B."/>
            <person name="Jeske O."/>
            <person name="Meyerdierks A."/>
            <person name="Storesund J.E."/>
            <person name="Kallscheuer N."/>
            <person name="Luecker S."/>
            <person name="Lage O.M."/>
            <person name="Pohl T."/>
            <person name="Merkel B.J."/>
            <person name="Hornburger P."/>
            <person name="Mueller R.-W."/>
            <person name="Bruemmer F."/>
            <person name="Labrenz M."/>
            <person name="Spormann A.M."/>
            <person name="Op den Camp H."/>
            <person name="Overmann J."/>
            <person name="Amann R."/>
            <person name="Jetten M.S.M."/>
            <person name="Mascher T."/>
            <person name="Medema M.H."/>
            <person name="Devos D.P."/>
            <person name="Kaster A.-K."/>
            <person name="Ovreas L."/>
            <person name="Rohde M."/>
            <person name="Galperin M.Y."/>
            <person name="Jogler C."/>
        </authorList>
    </citation>
    <scope>NUCLEOTIDE SEQUENCE [LARGE SCALE GENOMIC DNA]</scope>
    <source>
        <strain evidence="9 10">UC8</strain>
    </source>
</reference>
<evidence type="ECO:0000256" key="1">
    <source>
        <dbReference type="ARBA" id="ARBA00010641"/>
    </source>
</evidence>
<dbReference type="PANTHER" id="PTHR43133">
    <property type="entry name" value="RNA POLYMERASE ECF-TYPE SIGMA FACTO"/>
    <property type="match status" value="1"/>
</dbReference>
<keyword evidence="4" id="KW-0804">Transcription</keyword>
<dbReference type="InterPro" id="IPR013324">
    <property type="entry name" value="RNA_pol_sigma_r3/r4-like"/>
</dbReference>
<dbReference type="Pfam" id="PF08281">
    <property type="entry name" value="Sigma70_r4_2"/>
    <property type="match status" value="1"/>
</dbReference>
<dbReference type="RefSeq" id="WP_068132457.1">
    <property type="nucleotide sequence ID" value="NZ_CP042914.1"/>
</dbReference>
<dbReference type="InterPro" id="IPR039425">
    <property type="entry name" value="RNA_pol_sigma-70-like"/>
</dbReference>
<dbReference type="KEGG" id="rul:UC8_14290"/>
<evidence type="ECO:0000259" key="8">
    <source>
        <dbReference type="Pfam" id="PF08281"/>
    </source>
</evidence>
<feature type="region of interest" description="Disordered" evidence="6">
    <location>
        <begin position="1"/>
        <end position="28"/>
    </location>
</feature>
<evidence type="ECO:0000256" key="2">
    <source>
        <dbReference type="ARBA" id="ARBA00023015"/>
    </source>
</evidence>
<dbReference type="EMBL" id="CP042914">
    <property type="protein sequence ID" value="QEG39434.1"/>
    <property type="molecule type" value="Genomic_DNA"/>
</dbReference>
<dbReference type="AlphaFoldDB" id="A0A5B9QKL6"/>
<dbReference type="SUPFAM" id="SSF88659">
    <property type="entry name" value="Sigma3 and sigma4 domains of RNA polymerase sigma factors"/>
    <property type="match status" value="1"/>
</dbReference>
<dbReference type="SUPFAM" id="SSF88946">
    <property type="entry name" value="Sigma2 domain of RNA polymerase sigma factors"/>
    <property type="match status" value="1"/>
</dbReference>
<sequence>MSVSNNRPNESALAASGEQTPEASASDDQQMIERALLGDVEAFDQLVGCYAPRLLRMAYALVGNREDAEDLAQEALSKAYFKLDSFAGRSSFFTWLYRITVNLSISKRRKRRLESTHHAVTLDDAPPPATEQTADQTLDTQEQIDRMRAAIEQLEEDRRTVLVLRDIEGLDYSEIANVLDIPKGTVRSRLHRARGDLKERMQHDHGPPVQPSSTTAAPASARHTKTTSQPHRNEESNDA</sequence>
<dbReference type="InterPro" id="IPR013325">
    <property type="entry name" value="RNA_pol_sigma_r2"/>
</dbReference>
<dbReference type="PANTHER" id="PTHR43133:SF51">
    <property type="entry name" value="RNA POLYMERASE SIGMA FACTOR"/>
    <property type="match status" value="1"/>
</dbReference>
<keyword evidence="3" id="KW-0731">Sigma factor</keyword>
<evidence type="ECO:0000256" key="5">
    <source>
        <dbReference type="SAM" id="Coils"/>
    </source>
</evidence>
<dbReference type="GO" id="GO:0016987">
    <property type="term" value="F:sigma factor activity"/>
    <property type="evidence" value="ECO:0007669"/>
    <property type="project" value="UniProtKB-KW"/>
</dbReference>
<dbReference type="Gene3D" id="1.10.1740.10">
    <property type="match status" value="1"/>
</dbReference>
<evidence type="ECO:0000259" key="7">
    <source>
        <dbReference type="Pfam" id="PF04542"/>
    </source>
</evidence>
<dbReference type="OrthoDB" id="9785675at2"/>
<feature type="domain" description="RNA polymerase sigma factor 70 region 4 type 2" evidence="8">
    <location>
        <begin position="145"/>
        <end position="195"/>
    </location>
</feature>
<evidence type="ECO:0000256" key="4">
    <source>
        <dbReference type="ARBA" id="ARBA00023163"/>
    </source>
</evidence>
<feature type="compositionally biased region" description="Polar residues" evidence="6">
    <location>
        <begin position="17"/>
        <end position="28"/>
    </location>
</feature>
<protein>
    <submittedName>
        <fullName evidence="9">ECF RNA polymerase sigma factor SigW</fullName>
    </submittedName>
</protein>
<dbReference type="Proteomes" id="UP000325286">
    <property type="component" value="Chromosome"/>
</dbReference>
<dbReference type="InterPro" id="IPR014284">
    <property type="entry name" value="RNA_pol_sigma-70_dom"/>
</dbReference>
<evidence type="ECO:0000256" key="6">
    <source>
        <dbReference type="SAM" id="MobiDB-lite"/>
    </source>
</evidence>
<dbReference type="CDD" id="cd06171">
    <property type="entry name" value="Sigma70_r4"/>
    <property type="match status" value="1"/>
</dbReference>
<dbReference type="InterPro" id="IPR036388">
    <property type="entry name" value="WH-like_DNA-bd_sf"/>
</dbReference>
<dbReference type="NCBIfam" id="TIGR02937">
    <property type="entry name" value="sigma70-ECF"/>
    <property type="match status" value="1"/>
</dbReference>
<feature type="compositionally biased region" description="Low complexity" evidence="6">
    <location>
        <begin position="211"/>
        <end position="221"/>
    </location>
</feature>